<feature type="region of interest" description="Disordered" evidence="3">
    <location>
        <begin position="449"/>
        <end position="499"/>
    </location>
</feature>
<feature type="compositionally biased region" description="Basic and acidic residues" evidence="3">
    <location>
        <begin position="449"/>
        <end position="460"/>
    </location>
</feature>
<reference evidence="5 6" key="1">
    <citation type="submission" date="2020-10" db="EMBL/GenBank/DDBJ databases">
        <title>Pygocentrus nattereri (red-bellied piranha) genome, fPygNat1, primary haplotype.</title>
        <authorList>
            <person name="Myers G."/>
            <person name="Meyer A."/>
            <person name="Karagic N."/>
            <person name="Pippel M."/>
            <person name="Winkler S."/>
            <person name="Tracey A."/>
            <person name="Wood J."/>
            <person name="Formenti G."/>
            <person name="Howe K."/>
            <person name="Fedrigo O."/>
            <person name="Jarvis E.D."/>
        </authorList>
    </citation>
    <scope>NUCLEOTIDE SEQUENCE [LARGE SCALE GENOMIC DNA]</scope>
</reference>
<evidence type="ECO:0000259" key="4">
    <source>
        <dbReference type="PROSITE" id="PS51457"/>
    </source>
</evidence>
<feature type="domain" description="BEN" evidence="4">
    <location>
        <begin position="176"/>
        <end position="277"/>
    </location>
</feature>
<dbReference type="Pfam" id="PF10523">
    <property type="entry name" value="BEN"/>
    <property type="match status" value="1"/>
</dbReference>
<evidence type="ECO:0000313" key="5">
    <source>
        <dbReference type="Ensembl" id="ENSPNAP00000063365.1"/>
    </source>
</evidence>
<feature type="compositionally biased region" description="Polar residues" evidence="3">
    <location>
        <begin position="305"/>
        <end position="319"/>
    </location>
</feature>
<keyword evidence="6" id="KW-1185">Reference proteome</keyword>
<dbReference type="GO" id="GO:0005634">
    <property type="term" value="C:nucleus"/>
    <property type="evidence" value="ECO:0007669"/>
    <property type="project" value="UniProtKB-SubCell"/>
</dbReference>
<reference evidence="5" key="2">
    <citation type="submission" date="2025-08" db="UniProtKB">
        <authorList>
            <consortium name="Ensembl"/>
        </authorList>
    </citation>
    <scope>IDENTIFICATION</scope>
</reference>
<dbReference type="InterPro" id="IPR018379">
    <property type="entry name" value="BEN_domain"/>
</dbReference>
<evidence type="ECO:0000256" key="1">
    <source>
        <dbReference type="ARBA" id="ARBA00004123"/>
    </source>
</evidence>
<dbReference type="PANTHER" id="PTHR47305">
    <property type="entry name" value="BEN DOMAIN-CONTAINING PROTEIN 2"/>
    <property type="match status" value="1"/>
</dbReference>
<comment type="subcellular location">
    <subcellularLocation>
        <location evidence="1">Nucleus</location>
    </subcellularLocation>
</comment>
<sequence>MSAVEQEALLDDITCVEMESNSVDEGEMVASTEIFGADPLRTLGEILAYCQVMYGAIQKLDEKLELLQARVTNIQADHLSPPLHSEVADVASSFLNLQRRLSSPPPSPPVEDMKPAVFIQTPEIQTFFQPASTSAVSSLSAHAPPHTMKKMMLKNQLKKPQHPYSHTISPAEHTGGERFILPIPFLRKASTMPKPTSAARFLLRSIFSHQELVQGSTKGDPAKGLNMLDPNKISAIQEWLQKRYPKHDLGDKGKDWRACLTVMNKGARYIRQMDKKRNVRNVQGVNAGSRLALGSSSLDFKISTLTSPNADEQPRSASPVSHMEPQPTAEIDVELSDSDHDDLRGQNLLTSTFRAESDPERSTDNEELSDQEDHVYLGCPDRGVKVPQYAMYTAWQRPNAPLVARYLVKFIFPEDVLVRSNVYGNAEYGMEPLDHNKITALRGVRRKSLDRLPVRHRADTQTHTYGQHRQDAGRPAGESNPDPSCLSSSGAPSKLTNSCVSQVPTAHSSLLV</sequence>
<dbReference type="Proteomes" id="UP001501920">
    <property type="component" value="Chromosome 9"/>
</dbReference>
<dbReference type="GeneTree" id="ENSGT00940000163807"/>
<dbReference type="AlphaFoldDB" id="A0AAR2KGD9"/>
<accession>A0AAR2KGD9</accession>
<feature type="compositionally biased region" description="Polar residues" evidence="3">
    <location>
        <begin position="481"/>
        <end position="499"/>
    </location>
</feature>
<keyword evidence="2" id="KW-0539">Nucleus</keyword>
<evidence type="ECO:0000256" key="2">
    <source>
        <dbReference type="ARBA" id="ARBA00023242"/>
    </source>
</evidence>
<dbReference type="SMART" id="SM01025">
    <property type="entry name" value="BEN"/>
    <property type="match status" value="2"/>
</dbReference>
<evidence type="ECO:0000313" key="6">
    <source>
        <dbReference type="Proteomes" id="UP001501920"/>
    </source>
</evidence>
<reference evidence="5" key="3">
    <citation type="submission" date="2025-09" db="UniProtKB">
        <authorList>
            <consortium name="Ensembl"/>
        </authorList>
    </citation>
    <scope>IDENTIFICATION</scope>
</reference>
<proteinExistence type="predicted"/>
<name>A0AAR2KGD9_PYGNA</name>
<dbReference type="PANTHER" id="PTHR47305:SF1">
    <property type="entry name" value="BEN DOMAIN-CONTAINING PROTEIN"/>
    <property type="match status" value="1"/>
</dbReference>
<feature type="region of interest" description="Disordered" evidence="3">
    <location>
        <begin position="305"/>
        <end position="325"/>
    </location>
</feature>
<dbReference type="GO" id="GO:0003677">
    <property type="term" value="F:DNA binding"/>
    <property type="evidence" value="ECO:0007669"/>
    <property type="project" value="InterPro"/>
</dbReference>
<evidence type="ECO:0000256" key="3">
    <source>
        <dbReference type="SAM" id="MobiDB-lite"/>
    </source>
</evidence>
<dbReference type="Ensembl" id="ENSPNAT00000049127.1">
    <property type="protein sequence ID" value="ENSPNAP00000063365.1"/>
    <property type="gene ID" value="ENSPNAG00000023246.2"/>
</dbReference>
<dbReference type="PROSITE" id="PS51457">
    <property type="entry name" value="BEN"/>
    <property type="match status" value="1"/>
</dbReference>
<organism evidence="5 6">
    <name type="scientific">Pygocentrus nattereri</name>
    <name type="common">Red-bellied piranha</name>
    <dbReference type="NCBI Taxonomy" id="42514"/>
    <lineage>
        <taxon>Eukaryota</taxon>
        <taxon>Metazoa</taxon>
        <taxon>Chordata</taxon>
        <taxon>Craniata</taxon>
        <taxon>Vertebrata</taxon>
        <taxon>Euteleostomi</taxon>
        <taxon>Actinopterygii</taxon>
        <taxon>Neopterygii</taxon>
        <taxon>Teleostei</taxon>
        <taxon>Ostariophysi</taxon>
        <taxon>Characiformes</taxon>
        <taxon>Characoidei</taxon>
        <taxon>Pygocentrus</taxon>
    </lineage>
</organism>
<protein>
    <recommendedName>
        <fullName evidence="4">BEN domain-containing protein</fullName>
    </recommendedName>
</protein>